<reference evidence="1" key="1">
    <citation type="submission" date="2021-01" db="EMBL/GenBank/DDBJ databases">
        <authorList>
            <consortium name="Genoscope - CEA"/>
            <person name="William W."/>
        </authorList>
    </citation>
    <scope>NUCLEOTIDE SEQUENCE</scope>
</reference>
<organism evidence="1">
    <name type="scientific">Brassica napus</name>
    <name type="common">Rape</name>
    <dbReference type="NCBI Taxonomy" id="3708"/>
    <lineage>
        <taxon>Eukaryota</taxon>
        <taxon>Viridiplantae</taxon>
        <taxon>Streptophyta</taxon>
        <taxon>Embryophyta</taxon>
        <taxon>Tracheophyta</taxon>
        <taxon>Spermatophyta</taxon>
        <taxon>Magnoliopsida</taxon>
        <taxon>eudicotyledons</taxon>
        <taxon>Gunneridae</taxon>
        <taxon>Pentapetalae</taxon>
        <taxon>rosids</taxon>
        <taxon>malvids</taxon>
        <taxon>Brassicales</taxon>
        <taxon>Brassicaceae</taxon>
        <taxon>Brassiceae</taxon>
        <taxon>Brassica</taxon>
    </lineage>
</organism>
<dbReference type="Proteomes" id="UP001295469">
    <property type="component" value="Chromosome C01"/>
</dbReference>
<sequence length="59" mass="6790">RVEFNPNFTQPNMDLVDHLIYLDFAVSLMIHLLLQTTIVPNGLLVPLHLTLVYKLNSPF</sequence>
<proteinExistence type="predicted"/>
<dbReference type="AlphaFoldDB" id="A0A816RWR1"/>
<accession>A0A816RWR1</accession>
<evidence type="ECO:0000313" key="1">
    <source>
        <dbReference type="EMBL" id="CAF2079008.1"/>
    </source>
</evidence>
<name>A0A816RWR1_BRANA</name>
<protein>
    <submittedName>
        <fullName evidence="1">(rape) hypothetical protein</fullName>
    </submittedName>
</protein>
<feature type="non-terminal residue" evidence="1">
    <location>
        <position position="1"/>
    </location>
</feature>
<gene>
    <name evidence="1" type="ORF">DARMORV10_C01P50350.1</name>
</gene>
<dbReference type="EMBL" id="HG994365">
    <property type="protein sequence ID" value="CAF2079008.1"/>
    <property type="molecule type" value="Genomic_DNA"/>
</dbReference>